<gene>
    <name evidence="2" type="ORF">AAIK43_14055</name>
    <name evidence="1" type="ORF">FOC81_08125</name>
</gene>
<reference evidence="1 3" key="1">
    <citation type="submission" date="2020-05" db="EMBL/GenBank/DDBJ databases">
        <title>FDA dAtabase for Regulatory Grade micrObial Sequences (FDA-ARGOS): Supporting development and validation of Infectious Disease Dx tests.</title>
        <authorList>
            <person name="Sproer C."/>
            <person name="Gronow S."/>
            <person name="Severitt S."/>
            <person name="Schroder I."/>
            <person name="Tallon L."/>
            <person name="Sadzewicz L."/>
            <person name="Zhao X."/>
            <person name="Vavikolanu K."/>
            <person name="Mehta A."/>
            <person name="Aluvathingal J."/>
            <person name="Nadendla S."/>
            <person name="Myers T."/>
            <person name="Yan Y."/>
            <person name="Sichtig H."/>
        </authorList>
    </citation>
    <scope>NUCLEOTIDE SEQUENCE [LARGE SCALE GENOMIC DNA]</scope>
    <source>
        <strain evidence="1 3">FDAARGOS_787</strain>
    </source>
</reference>
<dbReference type="GeneID" id="92845627"/>
<organism evidence="1 3">
    <name type="scientific">Achromobacter denitrificans</name>
    <name type="common">Alcaligenes denitrificans</name>
    <dbReference type="NCBI Taxonomy" id="32002"/>
    <lineage>
        <taxon>Bacteria</taxon>
        <taxon>Pseudomonadati</taxon>
        <taxon>Pseudomonadota</taxon>
        <taxon>Betaproteobacteria</taxon>
        <taxon>Burkholderiales</taxon>
        <taxon>Alcaligenaceae</taxon>
        <taxon>Achromobacter</taxon>
    </lineage>
</organism>
<dbReference type="STRING" id="32002.BVK87_27300"/>
<dbReference type="Proteomes" id="UP000509782">
    <property type="component" value="Chromosome"/>
</dbReference>
<evidence type="ECO:0000313" key="4">
    <source>
        <dbReference type="Proteomes" id="UP001446337"/>
    </source>
</evidence>
<dbReference type="GO" id="GO:0051213">
    <property type="term" value="F:dioxygenase activity"/>
    <property type="evidence" value="ECO:0007669"/>
    <property type="project" value="UniProtKB-KW"/>
</dbReference>
<dbReference type="EMBL" id="CP154792">
    <property type="protein sequence ID" value="XAN19122.1"/>
    <property type="molecule type" value="Genomic_DNA"/>
</dbReference>
<evidence type="ECO:0000313" key="3">
    <source>
        <dbReference type="Proteomes" id="UP000509782"/>
    </source>
</evidence>
<dbReference type="RefSeq" id="WP_062683776.1">
    <property type="nucleotide sequence ID" value="NZ_CADIJN010000060.1"/>
</dbReference>
<name>A0A3R9H2H9_ACHDE</name>
<reference evidence="2 4" key="2">
    <citation type="submission" date="2024-05" db="EMBL/GenBank/DDBJ databases">
        <title>Achromobacter denitrificans. BP1, complete genome.</title>
        <authorList>
            <person name="Zhang B."/>
        </authorList>
    </citation>
    <scope>NUCLEOTIDE SEQUENCE [LARGE SCALE GENOMIC DNA]</scope>
    <source>
        <strain evidence="2 4">BP1</strain>
    </source>
</reference>
<dbReference type="SUPFAM" id="SSF51182">
    <property type="entry name" value="RmlC-like cupins"/>
    <property type="match status" value="1"/>
</dbReference>
<dbReference type="AlphaFoldDB" id="A0A3R9H2H9"/>
<sequence length="164" mass="17534">MNTAATPTVFGSLKDYRKGSIEITRGSPRHYVFSNVFEVAANAAPYEKVVVGKNLEYVIETLRAEGASPWYACSHDEFAILMDGQAEVEFLRLDQPPAAADGTVAAGPAPAGKPMGRVLLGRGHQCLLPAGCAYRFTAPIPGVLLIQTRAGALSVEKWADICLQ</sequence>
<keyword evidence="4" id="KW-1185">Reference proteome</keyword>
<proteinExistence type="predicted"/>
<evidence type="ECO:0000313" key="2">
    <source>
        <dbReference type="EMBL" id="XAN19122.1"/>
    </source>
</evidence>
<keyword evidence="1" id="KW-0560">Oxidoreductase</keyword>
<dbReference type="CDD" id="cd20297">
    <property type="entry name" value="cupin_HQDO_small"/>
    <property type="match status" value="1"/>
</dbReference>
<evidence type="ECO:0000313" key="1">
    <source>
        <dbReference type="EMBL" id="QKQ46658.1"/>
    </source>
</evidence>
<protein>
    <submittedName>
        <fullName evidence="1">Hydroxyquinol 1,2-dioxygenase</fullName>
    </submittedName>
</protein>
<dbReference type="Proteomes" id="UP001446337">
    <property type="component" value="Chromosome"/>
</dbReference>
<dbReference type="InterPro" id="IPR011051">
    <property type="entry name" value="RmlC_Cupin_sf"/>
</dbReference>
<dbReference type="EMBL" id="CP054569">
    <property type="protein sequence ID" value="QKQ46658.1"/>
    <property type="molecule type" value="Genomic_DNA"/>
</dbReference>
<dbReference type="OrthoDB" id="8442236at2"/>
<keyword evidence="1" id="KW-0223">Dioxygenase</keyword>
<accession>A0A3R9H2H9</accession>